<dbReference type="OrthoDB" id="242766at2759"/>
<dbReference type="Pfam" id="PF02582">
    <property type="entry name" value="DUF155"/>
    <property type="match status" value="1"/>
</dbReference>
<keyword evidence="4" id="KW-1185">Reference proteome</keyword>
<accession>A0A162Q4T9</accession>
<comment type="caution">
    <text evidence="3">The sequence shown here is derived from an EMBL/GenBank/DDBJ whole genome shotgun (WGS) entry which is preliminary data.</text>
</comment>
<dbReference type="GO" id="GO:0005739">
    <property type="term" value="C:mitochondrion"/>
    <property type="evidence" value="ECO:0007669"/>
    <property type="project" value="UniProtKB-ARBA"/>
</dbReference>
<reference evidence="3 4" key="1">
    <citation type="submission" date="2015-06" db="EMBL/GenBank/DDBJ databases">
        <title>Expansion of signal transduction pathways in fungi by whole-genome duplication.</title>
        <authorList>
            <consortium name="DOE Joint Genome Institute"/>
            <person name="Corrochano L.M."/>
            <person name="Kuo A."/>
            <person name="Marcet-Houben M."/>
            <person name="Polaino S."/>
            <person name="Salamov A."/>
            <person name="Villalobos J.M."/>
            <person name="Alvarez M.I."/>
            <person name="Avalos J."/>
            <person name="Benito E.P."/>
            <person name="Benoit I."/>
            <person name="Burger G."/>
            <person name="Camino L.P."/>
            <person name="Canovas D."/>
            <person name="Cerda-Olmedo E."/>
            <person name="Cheng J.-F."/>
            <person name="Dominguez A."/>
            <person name="Elias M."/>
            <person name="Eslava A.P."/>
            <person name="Glaser F."/>
            <person name="Grimwood J."/>
            <person name="Gutierrez G."/>
            <person name="Heitman J."/>
            <person name="Henrissat B."/>
            <person name="Iturriaga E.A."/>
            <person name="Lang B.F."/>
            <person name="Lavin J.L."/>
            <person name="Lee S."/>
            <person name="Li W."/>
            <person name="Lindquist E."/>
            <person name="Lopez-Garcia S."/>
            <person name="Luque E.M."/>
            <person name="Marcos A.T."/>
            <person name="Martin J."/>
            <person name="Mccluskey K."/>
            <person name="Medina H.R."/>
            <person name="Miralles-Duran A."/>
            <person name="Miyazaki A."/>
            <person name="Munoz-Torres E."/>
            <person name="Oguiza J.A."/>
            <person name="Ohm R."/>
            <person name="Olmedo M."/>
            <person name="Orejas M."/>
            <person name="Ortiz-Castellanos L."/>
            <person name="Pisabarro A.G."/>
            <person name="Rodriguez-Romero J."/>
            <person name="Ruiz-Herrera J."/>
            <person name="Ruiz-Vazquez R."/>
            <person name="Sanz C."/>
            <person name="Schackwitz W."/>
            <person name="Schmutz J."/>
            <person name="Shahriari M."/>
            <person name="Shelest E."/>
            <person name="Silva-Franco F."/>
            <person name="Soanes D."/>
            <person name="Syed K."/>
            <person name="Tagua V.G."/>
            <person name="Talbot N.J."/>
            <person name="Thon M."/>
            <person name="De Vries R.P."/>
            <person name="Wiebenga A."/>
            <person name="Yadav J.S."/>
            <person name="Braun E.L."/>
            <person name="Baker S."/>
            <person name="Garre V."/>
            <person name="Horwitz B."/>
            <person name="Torres-Martinez S."/>
            <person name="Idnurm A."/>
            <person name="Herrera-Estrella A."/>
            <person name="Gabaldon T."/>
            <person name="Grigoriev I.V."/>
        </authorList>
    </citation>
    <scope>NUCLEOTIDE SEQUENCE [LARGE SCALE GENOMIC DNA]</scope>
    <source>
        <strain evidence="3 4">CBS 277.49</strain>
    </source>
</reference>
<dbReference type="GO" id="GO:0070131">
    <property type="term" value="P:positive regulation of mitochondrial translation"/>
    <property type="evidence" value="ECO:0007669"/>
    <property type="project" value="TreeGrafter"/>
</dbReference>
<evidence type="ECO:0000313" key="3">
    <source>
        <dbReference type="EMBL" id="OAC98989.1"/>
    </source>
</evidence>
<organism evidence="3 4">
    <name type="scientific">Mucor lusitanicus CBS 277.49</name>
    <dbReference type="NCBI Taxonomy" id="747725"/>
    <lineage>
        <taxon>Eukaryota</taxon>
        <taxon>Fungi</taxon>
        <taxon>Fungi incertae sedis</taxon>
        <taxon>Mucoromycota</taxon>
        <taxon>Mucoromycotina</taxon>
        <taxon>Mucoromycetes</taxon>
        <taxon>Mucorales</taxon>
        <taxon>Mucorineae</taxon>
        <taxon>Mucoraceae</taxon>
        <taxon>Mucor</taxon>
    </lineage>
</organism>
<evidence type="ECO:0000313" key="4">
    <source>
        <dbReference type="Proteomes" id="UP000077051"/>
    </source>
</evidence>
<dbReference type="InterPro" id="IPR051624">
    <property type="entry name" value="RMD1/Sad1-interacting"/>
</dbReference>
<evidence type="ECO:0000256" key="1">
    <source>
        <dbReference type="ARBA" id="ARBA00008306"/>
    </source>
</evidence>
<dbReference type="AlphaFoldDB" id="A0A162Q4T9"/>
<evidence type="ECO:0000259" key="2">
    <source>
        <dbReference type="Pfam" id="PF02582"/>
    </source>
</evidence>
<dbReference type="VEuPathDB" id="FungiDB:MUCCIDRAFT_114158"/>
<protein>
    <recommendedName>
        <fullName evidence="2">DUF155 domain-containing protein</fullName>
    </recommendedName>
</protein>
<gene>
    <name evidence="3" type="ORF">MUCCIDRAFT_114158</name>
</gene>
<dbReference type="Proteomes" id="UP000077051">
    <property type="component" value="Unassembled WGS sequence"/>
</dbReference>
<dbReference type="EMBL" id="AMYB01000008">
    <property type="protein sequence ID" value="OAC98989.1"/>
    <property type="molecule type" value="Genomic_DNA"/>
</dbReference>
<proteinExistence type="inferred from homology"/>
<dbReference type="InterPro" id="IPR003734">
    <property type="entry name" value="DUF155"/>
</dbReference>
<sequence length="327" mass="36739">MLRHLARIHYKPFLNNKHIASGALTVLRQHGARCVSSGMTTRSQQSNFRQIGTEKDAGALQDLLRRVMEIDADITQTPVVDFKPNTQTCTAYCLADEFKLDDMMAKLPVDDFYVKSNYEDMLHISNTQSGGDVYLFSNGTVVFWGYDQESQARFLEFTRQHQPTTTSTIIESKQVVEYTIDEDEVTDMKGDIMILNPYIPSVDLSKIAFSYGLGRAAKLSSIEHSLNSHLTEIASIPAALGHGEYRGDHSRNQMLVGKLLSIQQRMVKGSRDGLLGTADLKWAKPELEGYVSKISTRFDVSTRIEVIHKQLDYAKAVVDAARKYTAF</sequence>
<comment type="similarity">
    <text evidence="1">Belongs to the RMD1/sif2 family.</text>
</comment>
<dbReference type="PANTHER" id="PTHR16255">
    <property type="entry name" value="REQUIRED FOR MEIOTIC NUCLEAR DIVISION PROTEIN 1 HOMOLOG"/>
    <property type="match status" value="1"/>
</dbReference>
<dbReference type="PANTHER" id="PTHR16255:SF1">
    <property type="entry name" value="REQUIRED FOR MEIOTIC NUCLEAR DIVISION PROTEIN 1 HOMOLOG"/>
    <property type="match status" value="1"/>
</dbReference>
<feature type="domain" description="DUF155" evidence="2">
    <location>
        <begin position="133"/>
        <end position="307"/>
    </location>
</feature>
<name>A0A162Q4T9_MUCCL</name>